<organism evidence="1 2">
    <name type="scientific">Gordonia humi</name>
    <dbReference type="NCBI Taxonomy" id="686429"/>
    <lineage>
        <taxon>Bacteria</taxon>
        <taxon>Bacillati</taxon>
        <taxon>Actinomycetota</taxon>
        <taxon>Actinomycetes</taxon>
        <taxon>Mycobacteriales</taxon>
        <taxon>Gordoniaceae</taxon>
        <taxon>Gordonia</taxon>
    </lineage>
</organism>
<accession>A0A840ENK7</accession>
<dbReference type="EMBL" id="JACIFP010000001">
    <property type="protein sequence ID" value="MBB4134395.1"/>
    <property type="molecule type" value="Genomic_DNA"/>
</dbReference>
<reference evidence="1 2" key="1">
    <citation type="submission" date="2020-08" db="EMBL/GenBank/DDBJ databases">
        <title>Sequencing the genomes of 1000 actinobacteria strains.</title>
        <authorList>
            <person name="Klenk H.-P."/>
        </authorList>
    </citation>
    <scope>NUCLEOTIDE SEQUENCE [LARGE SCALE GENOMIC DNA]</scope>
    <source>
        <strain evidence="1 2">DSM 45298</strain>
    </source>
</reference>
<dbReference type="PANTHER" id="PTHR21174">
    <property type="match status" value="1"/>
</dbReference>
<gene>
    <name evidence="1" type="ORF">BKA16_000947</name>
</gene>
<dbReference type="PIRSF" id="PIRSF035170">
    <property type="entry name" value="HD_phosphohydro"/>
    <property type="match status" value="1"/>
</dbReference>
<dbReference type="Proteomes" id="UP000551501">
    <property type="component" value="Unassembled WGS sequence"/>
</dbReference>
<dbReference type="PANTHER" id="PTHR21174:SF0">
    <property type="entry name" value="HD PHOSPHOHYDROLASE FAMILY PROTEIN-RELATED"/>
    <property type="match status" value="1"/>
</dbReference>
<evidence type="ECO:0000313" key="1">
    <source>
        <dbReference type="EMBL" id="MBB4134395.1"/>
    </source>
</evidence>
<dbReference type="InterPro" id="IPR009218">
    <property type="entry name" value="HD_phosphohydro"/>
</dbReference>
<dbReference type="AlphaFoldDB" id="A0A840ENK7"/>
<keyword evidence="1" id="KW-0378">Hydrolase</keyword>
<dbReference type="RefSeq" id="WP_183369576.1">
    <property type="nucleotide sequence ID" value="NZ_BAABHL010000128.1"/>
</dbReference>
<keyword evidence="2" id="KW-1185">Reference proteome</keyword>
<sequence>MDMTIPNEVAADLAPRWNEPHRRHHSQRHLSEVLDSLQRLRDGGLEFAERPVVLAAWFHDAVYKPLSPDNEAASADLARRLLADDTDRDEVARLVELTQTHAAAGDDRNGIALSDADLAVLGSSPDRYDEYVADVREEYRAVPSEVFGPARRALLAEFLTRDRLFQSPQGHELWEAAARDNVAREIAALG</sequence>
<proteinExistence type="predicted"/>
<dbReference type="SUPFAM" id="SSF109604">
    <property type="entry name" value="HD-domain/PDEase-like"/>
    <property type="match status" value="1"/>
</dbReference>
<protein>
    <submittedName>
        <fullName evidence="1">Putative metal-dependent HD superfamily phosphohydrolase</fullName>
    </submittedName>
</protein>
<dbReference type="Gene3D" id="1.10.3210.10">
    <property type="entry name" value="Hypothetical protein af1432"/>
    <property type="match status" value="1"/>
</dbReference>
<dbReference type="GO" id="GO:0016787">
    <property type="term" value="F:hydrolase activity"/>
    <property type="evidence" value="ECO:0007669"/>
    <property type="project" value="UniProtKB-KW"/>
</dbReference>
<evidence type="ECO:0000313" key="2">
    <source>
        <dbReference type="Proteomes" id="UP000551501"/>
    </source>
</evidence>
<comment type="caution">
    <text evidence="1">The sequence shown here is derived from an EMBL/GenBank/DDBJ whole genome shotgun (WGS) entry which is preliminary data.</text>
</comment>
<name>A0A840ENK7_9ACTN</name>